<dbReference type="CDD" id="cd06445">
    <property type="entry name" value="ATase"/>
    <property type="match status" value="1"/>
</dbReference>
<evidence type="ECO:0000256" key="1">
    <source>
        <dbReference type="ARBA" id="ARBA00001286"/>
    </source>
</evidence>
<evidence type="ECO:0000256" key="2">
    <source>
        <dbReference type="ARBA" id="ARBA00022603"/>
    </source>
</evidence>
<dbReference type="NCBIfam" id="TIGR00589">
    <property type="entry name" value="ogt"/>
    <property type="match status" value="1"/>
</dbReference>
<evidence type="ECO:0000256" key="4">
    <source>
        <dbReference type="ARBA" id="ARBA00022763"/>
    </source>
</evidence>
<evidence type="ECO:0000259" key="7">
    <source>
        <dbReference type="Pfam" id="PF01035"/>
    </source>
</evidence>
<comment type="catalytic activity">
    <reaction evidence="1">
        <text>a 4-O-methyl-thymidine in DNA + L-cysteinyl-[protein] = a thymidine in DNA + S-methyl-L-cysteinyl-[protein]</text>
        <dbReference type="Rhea" id="RHEA:53428"/>
        <dbReference type="Rhea" id="RHEA-COMP:10131"/>
        <dbReference type="Rhea" id="RHEA-COMP:10132"/>
        <dbReference type="Rhea" id="RHEA-COMP:13555"/>
        <dbReference type="Rhea" id="RHEA-COMP:13556"/>
        <dbReference type="ChEBI" id="CHEBI:29950"/>
        <dbReference type="ChEBI" id="CHEBI:82612"/>
        <dbReference type="ChEBI" id="CHEBI:137386"/>
        <dbReference type="ChEBI" id="CHEBI:137387"/>
        <dbReference type="EC" id="2.1.1.63"/>
    </reaction>
</comment>
<accession>A0A6H1WQQ8</accession>
<dbReference type="GO" id="GO:0003908">
    <property type="term" value="F:methylated-DNA-[protein]-cysteine S-methyltransferase activity"/>
    <property type="evidence" value="ECO:0007669"/>
    <property type="project" value="UniProtKB-EC"/>
</dbReference>
<protein>
    <submittedName>
        <fullName evidence="8">MGMT family protein</fullName>
    </submittedName>
</protein>
<dbReference type="EMBL" id="CP042909">
    <property type="protein sequence ID" value="QJA05532.1"/>
    <property type="molecule type" value="Genomic_DNA"/>
</dbReference>
<reference evidence="8 9" key="1">
    <citation type="submission" date="2019-08" db="EMBL/GenBank/DDBJ databases">
        <title>Complete genome sequence of Thermosulfurimonas marina SU872T, an anaerobic thermophilic chemolithoautotrophic bacterium isolated from a shallow marine hydrothermal vent.</title>
        <authorList>
            <person name="Allioux M."/>
            <person name="Jebbar M."/>
            <person name="Slobodkina G."/>
            <person name="Slobodkin A."/>
            <person name="Moalic Y."/>
            <person name="Frolova A."/>
            <person name="Shao Z."/>
            <person name="Alain K."/>
        </authorList>
    </citation>
    <scope>NUCLEOTIDE SEQUENCE [LARGE SCALE GENOMIC DNA]</scope>
    <source>
        <strain evidence="8 9">SU872</strain>
    </source>
</reference>
<dbReference type="PANTHER" id="PTHR10815:SF5">
    <property type="entry name" value="METHYLATED-DNA--PROTEIN-CYSTEINE METHYLTRANSFERASE"/>
    <property type="match status" value="1"/>
</dbReference>
<dbReference type="SUPFAM" id="SSF46767">
    <property type="entry name" value="Methylated DNA-protein cysteine methyltransferase, C-terminal domain"/>
    <property type="match status" value="1"/>
</dbReference>
<dbReference type="InterPro" id="IPR001497">
    <property type="entry name" value="MethylDNA_cys_MeTrfase_AS"/>
</dbReference>
<keyword evidence="9" id="KW-1185">Reference proteome</keyword>
<evidence type="ECO:0000256" key="5">
    <source>
        <dbReference type="ARBA" id="ARBA00023204"/>
    </source>
</evidence>
<keyword evidence="4" id="KW-0227">DNA damage</keyword>
<feature type="domain" description="Methylated-DNA-[protein]-cysteine S-methyltransferase DNA binding" evidence="7">
    <location>
        <begin position="77"/>
        <end position="155"/>
    </location>
</feature>
<dbReference type="AlphaFoldDB" id="A0A6H1WQQ8"/>
<dbReference type="InterPro" id="IPR014048">
    <property type="entry name" value="MethylDNA_cys_MeTrfase_DNA-bd"/>
</dbReference>
<dbReference type="Proteomes" id="UP000501253">
    <property type="component" value="Chromosome"/>
</dbReference>
<dbReference type="Gene3D" id="1.10.10.10">
    <property type="entry name" value="Winged helix-like DNA-binding domain superfamily/Winged helix DNA-binding domain"/>
    <property type="match status" value="1"/>
</dbReference>
<dbReference type="InterPro" id="IPR036388">
    <property type="entry name" value="WH-like_DNA-bd_sf"/>
</dbReference>
<dbReference type="RefSeq" id="WP_168718896.1">
    <property type="nucleotide sequence ID" value="NZ_CP042909.1"/>
</dbReference>
<comment type="catalytic activity">
    <reaction evidence="6">
        <text>a 6-O-methyl-2'-deoxyguanosine in DNA + L-cysteinyl-[protein] = S-methyl-L-cysteinyl-[protein] + a 2'-deoxyguanosine in DNA</text>
        <dbReference type="Rhea" id="RHEA:24000"/>
        <dbReference type="Rhea" id="RHEA-COMP:10131"/>
        <dbReference type="Rhea" id="RHEA-COMP:10132"/>
        <dbReference type="Rhea" id="RHEA-COMP:11367"/>
        <dbReference type="Rhea" id="RHEA-COMP:11368"/>
        <dbReference type="ChEBI" id="CHEBI:29950"/>
        <dbReference type="ChEBI" id="CHEBI:82612"/>
        <dbReference type="ChEBI" id="CHEBI:85445"/>
        <dbReference type="ChEBI" id="CHEBI:85448"/>
        <dbReference type="EC" id="2.1.1.63"/>
    </reaction>
</comment>
<dbReference type="KEGG" id="tmai:FVE67_01405"/>
<name>A0A6H1WQQ8_9BACT</name>
<keyword evidence="2" id="KW-0489">Methyltransferase</keyword>
<evidence type="ECO:0000313" key="9">
    <source>
        <dbReference type="Proteomes" id="UP000501253"/>
    </source>
</evidence>
<gene>
    <name evidence="8" type="ORF">FVE67_01405</name>
</gene>
<dbReference type="GO" id="GO:0006281">
    <property type="term" value="P:DNA repair"/>
    <property type="evidence" value="ECO:0007669"/>
    <property type="project" value="UniProtKB-KW"/>
</dbReference>
<evidence type="ECO:0000256" key="6">
    <source>
        <dbReference type="ARBA" id="ARBA00049348"/>
    </source>
</evidence>
<proteinExistence type="predicted"/>
<dbReference type="InterPro" id="IPR036217">
    <property type="entry name" value="MethylDNA_cys_MeTrfase_DNAb"/>
</dbReference>
<dbReference type="Pfam" id="PF01035">
    <property type="entry name" value="DNA_binding_1"/>
    <property type="match status" value="1"/>
</dbReference>
<dbReference type="PANTHER" id="PTHR10815">
    <property type="entry name" value="METHYLATED-DNA--PROTEIN-CYSTEINE METHYLTRANSFERASE"/>
    <property type="match status" value="1"/>
</dbReference>
<sequence length="164" mass="18705">MPRGWTTTSLPFLGERLYFLLKGGRLVRVSFGALEEWRRFPEAPQGVREGLAREMEAYLSGRKPYPDWPYLFEGLSPFAERVLFVLREIPRGQVRTYGWLAARVGRPRAARAVGQALRKNPLPLFFPCHRVVGRRDLGGFSAGLSWKIRLLSLEGSFDGRLSQI</sequence>
<dbReference type="PROSITE" id="PS00374">
    <property type="entry name" value="MGMT"/>
    <property type="match status" value="1"/>
</dbReference>
<evidence type="ECO:0000256" key="3">
    <source>
        <dbReference type="ARBA" id="ARBA00022679"/>
    </source>
</evidence>
<evidence type="ECO:0000313" key="8">
    <source>
        <dbReference type="EMBL" id="QJA05532.1"/>
    </source>
</evidence>
<organism evidence="8 9">
    <name type="scientific">Thermosulfurimonas marina</name>
    <dbReference type="NCBI Taxonomy" id="2047767"/>
    <lineage>
        <taxon>Bacteria</taxon>
        <taxon>Pseudomonadati</taxon>
        <taxon>Thermodesulfobacteriota</taxon>
        <taxon>Thermodesulfobacteria</taxon>
        <taxon>Thermodesulfobacteriales</taxon>
        <taxon>Thermodesulfobacteriaceae</taxon>
        <taxon>Thermosulfurimonas</taxon>
    </lineage>
</organism>
<keyword evidence="5" id="KW-0234">DNA repair</keyword>
<dbReference type="GO" id="GO:0032259">
    <property type="term" value="P:methylation"/>
    <property type="evidence" value="ECO:0007669"/>
    <property type="project" value="UniProtKB-KW"/>
</dbReference>
<keyword evidence="3" id="KW-0808">Transferase</keyword>